<keyword evidence="8" id="KW-0282">Flagellum</keyword>
<keyword evidence="8" id="KW-0966">Cell projection</keyword>
<feature type="domain" description="Flagellar hook-associated protein 2 C-terminal" evidence="7">
    <location>
        <begin position="401"/>
        <end position="663"/>
    </location>
</feature>
<feature type="domain" description="Flagellar hook-associated protein 2 N-terminal" evidence="6">
    <location>
        <begin position="9"/>
        <end position="105"/>
    </location>
</feature>
<comment type="subunit">
    <text evidence="2 5">Homopentamer.</text>
</comment>
<comment type="similarity">
    <text evidence="1 5">Belongs to the FliD family.</text>
</comment>
<evidence type="ECO:0000313" key="9">
    <source>
        <dbReference type="Proteomes" id="UP000265816"/>
    </source>
</evidence>
<organism evidence="8 9">
    <name type="scientific">Mesobacillus zeae</name>
    <dbReference type="NCBI Taxonomy" id="1917180"/>
    <lineage>
        <taxon>Bacteria</taxon>
        <taxon>Bacillati</taxon>
        <taxon>Bacillota</taxon>
        <taxon>Bacilli</taxon>
        <taxon>Bacillales</taxon>
        <taxon>Bacillaceae</taxon>
        <taxon>Mesobacillus</taxon>
    </lineage>
</organism>
<dbReference type="GO" id="GO:0009421">
    <property type="term" value="C:bacterial-type flagellum filament cap"/>
    <property type="evidence" value="ECO:0007669"/>
    <property type="project" value="InterPro"/>
</dbReference>
<dbReference type="Pfam" id="PF02465">
    <property type="entry name" value="FliD_N"/>
    <property type="match status" value="1"/>
</dbReference>
<dbReference type="GO" id="GO:0007155">
    <property type="term" value="P:cell adhesion"/>
    <property type="evidence" value="ECO:0007669"/>
    <property type="project" value="InterPro"/>
</dbReference>
<keyword evidence="5" id="KW-0964">Secreted</keyword>
<evidence type="ECO:0000256" key="5">
    <source>
        <dbReference type="RuleBase" id="RU362066"/>
    </source>
</evidence>
<name>A0A398B4U6_9BACI</name>
<dbReference type="InterPro" id="IPR040026">
    <property type="entry name" value="FliD"/>
</dbReference>
<keyword evidence="9" id="KW-1185">Reference proteome</keyword>
<evidence type="ECO:0000259" key="7">
    <source>
        <dbReference type="Pfam" id="PF07195"/>
    </source>
</evidence>
<evidence type="ECO:0000256" key="4">
    <source>
        <dbReference type="ARBA" id="ARBA00023143"/>
    </source>
</evidence>
<dbReference type="AlphaFoldDB" id="A0A398B4U6"/>
<comment type="subcellular location">
    <subcellularLocation>
        <location evidence="5">Secreted</location>
    </subcellularLocation>
    <subcellularLocation>
        <location evidence="5">Bacterial flagellum</location>
    </subcellularLocation>
</comment>
<dbReference type="InterPro" id="IPR003481">
    <property type="entry name" value="FliD_N"/>
</dbReference>
<protein>
    <recommendedName>
        <fullName evidence="5">Flagellar hook-associated protein 2</fullName>
        <shortName evidence="5">HAP2</shortName>
    </recommendedName>
    <alternativeName>
        <fullName evidence="5">Flagellar cap protein</fullName>
    </alternativeName>
</protein>
<evidence type="ECO:0000256" key="2">
    <source>
        <dbReference type="ARBA" id="ARBA00011255"/>
    </source>
</evidence>
<dbReference type="GO" id="GO:0071973">
    <property type="term" value="P:bacterial-type flagellum-dependent cell motility"/>
    <property type="evidence" value="ECO:0007669"/>
    <property type="project" value="TreeGrafter"/>
</dbReference>
<dbReference type="GO" id="GO:0009424">
    <property type="term" value="C:bacterial-type flagellum hook"/>
    <property type="evidence" value="ECO:0007669"/>
    <property type="project" value="UniProtKB-UniRule"/>
</dbReference>
<keyword evidence="8" id="KW-0969">Cilium</keyword>
<gene>
    <name evidence="8" type="ORF">D1970_11020</name>
</gene>
<proteinExistence type="inferred from homology"/>
<evidence type="ECO:0000256" key="1">
    <source>
        <dbReference type="ARBA" id="ARBA00009764"/>
    </source>
</evidence>
<dbReference type="OrthoDB" id="9776025at2"/>
<dbReference type="InterPro" id="IPR010809">
    <property type="entry name" value="FliD_C"/>
</dbReference>
<dbReference type="PANTHER" id="PTHR30288:SF0">
    <property type="entry name" value="FLAGELLAR HOOK-ASSOCIATED PROTEIN 2"/>
    <property type="match status" value="1"/>
</dbReference>
<dbReference type="RefSeq" id="WP_119112925.1">
    <property type="nucleotide sequence ID" value="NZ_CBCSEO010000021.1"/>
</dbReference>
<comment type="caution">
    <text evidence="8">The sequence shown here is derived from an EMBL/GenBank/DDBJ whole genome shotgun (WGS) entry which is preliminary data.</text>
</comment>
<evidence type="ECO:0000259" key="6">
    <source>
        <dbReference type="Pfam" id="PF02465"/>
    </source>
</evidence>
<dbReference type="Pfam" id="PF07195">
    <property type="entry name" value="FliD_C"/>
    <property type="match status" value="1"/>
</dbReference>
<accession>A0A398B4U6</accession>
<dbReference type="PANTHER" id="PTHR30288">
    <property type="entry name" value="FLAGELLAR CAP/ASSEMBLY PROTEIN FLID"/>
    <property type="match status" value="1"/>
</dbReference>
<sequence>MVRVGGLASGMDIDQIVGDMMKAERIPLNKLKQKKQVIEWQRDDYRAMNSQLLNFRSELTSMKLSTKYRARTVSSTYSDRVTATASSAASTASYSIDKVTQLATSAVLKNGGGISASSTEKVNISSSLYEAKNSFGSADFNWASGSVESQTIKVADGPIKLKLDDTVSLKDIESMNVKVNGKAFQVVSVTPPEGLADNQVLAAADGTLTFKTAPASGATINVDYFADKKIESSTAAEGQTVIQLAKGSVNGLTLTVGAATLTMDPTAAGAVKELKNDAGEKVGSVDTTTGKVTLDSAMETGAAIKADYTQNYFTFSVASHTSKGLVTENFGVQGSESLNQVMSHVNSSGAGVTMFYDSFTDQVTLTRKETGDFNTSGNEIVTSGSFVNNVLKFGGQAETGGQNAIFTINGLETERSSNTFEMSGVTFTLKQTFNDGNAVSLNVSNDANQVYDNIKAFVDKYNELIDKIGKKTSEEKYKSYQPLTDEQRESLSEKQQEQWEEKAKSGLLKRDPILTGALSKMRSDFYAPVENAGVDPMMKQLTSIGIKTSANYLEGGKLEIDEAKLKKAIEENPESVENLFRGEGATSSSQGIAHRLYNSVNETMDKLKQRAGNSFSTNKQFALGRQIENVDSQIGRFETRMKQVEDRYWRQFTAMEKAIQKSNSQSAYLMQQFGGQ</sequence>
<evidence type="ECO:0000313" key="8">
    <source>
        <dbReference type="EMBL" id="RID84872.1"/>
    </source>
</evidence>
<dbReference type="EMBL" id="QWVT01000018">
    <property type="protein sequence ID" value="RID84872.1"/>
    <property type="molecule type" value="Genomic_DNA"/>
</dbReference>
<comment type="function">
    <text evidence="5">Required for morphogenesis and for the elongation of the flagellar filament by facilitating polymerization of the flagellin monomers at the tip of growing filament. Forms a capping structure, which prevents flagellin subunits (transported through the central channel of the flagellum) from leaking out without polymerization at the distal end.</text>
</comment>
<evidence type="ECO:0000256" key="3">
    <source>
        <dbReference type="ARBA" id="ARBA00023054"/>
    </source>
</evidence>
<dbReference type="Proteomes" id="UP000265816">
    <property type="component" value="Unassembled WGS sequence"/>
</dbReference>
<dbReference type="GO" id="GO:0005576">
    <property type="term" value="C:extracellular region"/>
    <property type="evidence" value="ECO:0007669"/>
    <property type="project" value="UniProtKB-SubCell"/>
</dbReference>
<keyword evidence="3" id="KW-0175">Coiled coil</keyword>
<keyword evidence="4 5" id="KW-0975">Bacterial flagellum</keyword>
<reference evidence="8 9" key="1">
    <citation type="submission" date="2018-08" db="EMBL/GenBank/DDBJ databases">
        <title>Bacillus jemisoniae sp. nov., Bacillus chryseoplanitiae sp. nov., Bacillus resnikiae sp. nov., and Bacillus frankliniae sp. nov., isolated from Viking spacecraft and associated surfaces.</title>
        <authorList>
            <person name="Seuylemezian A."/>
            <person name="Vaishampayan P."/>
        </authorList>
    </citation>
    <scope>NUCLEOTIDE SEQUENCE [LARGE SCALE GENOMIC DNA]</scope>
    <source>
        <strain evidence="8 9">JJ-247</strain>
    </source>
</reference>